<name>A0A0S4LK86_9BACT</name>
<dbReference type="Pfam" id="PF04368">
    <property type="entry name" value="DUF507"/>
    <property type="match status" value="1"/>
</dbReference>
<evidence type="ECO:0000313" key="2">
    <source>
        <dbReference type="Proteomes" id="UP000198736"/>
    </source>
</evidence>
<proteinExistence type="predicted"/>
<dbReference type="EMBL" id="CZPZ01000031">
    <property type="protein sequence ID" value="CUS38003.1"/>
    <property type="molecule type" value="Genomic_DNA"/>
</dbReference>
<dbReference type="OrthoDB" id="121194at2"/>
<sequence>MLSEDKANHLAHVILTAVKSYTGAKVTGKDERVLKAIKQVVVAELMQEQEIDRRVKAKLASYSRGIVDGSAEWDILYRKTFEEETRKQT</sequence>
<dbReference type="AlphaFoldDB" id="A0A0S4LK86"/>
<gene>
    <name evidence="1" type="ORF">COMA2_40138</name>
</gene>
<dbReference type="Proteomes" id="UP000198736">
    <property type="component" value="Unassembled WGS sequence"/>
</dbReference>
<reference evidence="2" key="1">
    <citation type="submission" date="2015-10" db="EMBL/GenBank/DDBJ databases">
        <authorList>
            <person name="Luecker S."/>
            <person name="Luecker S."/>
        </authorList>
    </citation>
    <scope>NUCLEOTIDE SEQUENCE [LARGE SCALE GENOMIC DNA]</scope>
</reference>
<protein>
    <recommendedName>
        <fullName evidence="3">DUF507 domain-containing protein</fullName>
    </recommendedName>
</protein>
<keyword evidence="2" id="KW-1185">Reference proteome</keyword>
<evidence type="ECO:0000313" key="1">
    <source>
        <dbReference type="EMBL" id="CUS38003.1"/>
    </source>
</evidence>
<evidence type="ECO:0008006" key="3">
    <source>
        <dbReference type="Google" id="ProtNLM"/>
    </source>
</evidence>
<organism evidence="1 2">
    <name type="scientific">Candidatus Nitrospira nitrificans</name>
    <dbReference type="NCBI Taxonomy" id="1742973"/>
    <lineage>
        <taxon>Bacteria</taxon>
        <taxon>Pseudomonadati</taxon>
        <taxon>Nitrospirota</taxon>
        <taxon>Nitrospiria</taxon>
        <taxon>Nitrospirales</taxon>
        <taxon>Nitrospiraceae</taxon>
        <taxon>Nitrospira</taxon>
    </lineage>
</organism>
<accession>A0A0S4LK86</accession>
<dbReference type="STRING" id="1742973.COMA2_40138"/>
<dbReference type="InterPro" id="IPR007463">
    <property type="entry name" value="DUF507"/>
</dbReference>